<dbReference type="HOGENOM" id="CLU_2959348_0_0_0"/>
<reference evidence="1 2" key="1">
    <citation type="journal article" date="2015" name="Genome Announc.">
        <title>Genome Sequence of a Sulfate-Reducing Thermophilic Bacterium, Thermodesulfobacterium commune DSM 2178T (Phylum Thermodesulfobacteria).</title>
        <authorList>
            <person name="Bhatnagar S."/>
            <person name="Badger J.H."/>
            <person name="Madupu R."/>
            <person name="Khouri H.M."/>
            <person name="O'Connor E.M."/>
            <person name="Robb F.T."/>
            <person name="Ward N.L."/>
            <person name="Eisen J.A."/>
        </authorList>
    </citation>
    <scope>NUCLEOTIDE SEQUENCE [LARGE SCALE GENOMIC DNA]</scope>
    <source>
        <strain evidence="1 2">DSM 2178</strain>
    </source>
</reference>
<dbReference type="RefSeq" id="WP_038061582.1">
    <property type="nucleotide sequence ID" value="NZ_CP008796.1"/>
</dbReference>
<organism evidence="1 2">
    <name type="scientific">Thermodesulfobacterium commune DSM 2178</name>
    <dbReference type="NCBI Taxonomy" id="289377"/>
    <lineage>
        <taxon>Bacteria</taxon>
        <taxon>Pseudomonadati</taxon>
        <taxon>Thermodesulfobacteriota</taxon>
        <taxon>Thermodesulfobacteria</taxon>
        <taxon>Thermodesulfobacteriales</taxon>
        <taxon>Thermodesulfobacteriaceae</taxon>
        <taxon>Thermodesulfobacterium</taxon>
    </lineage>
</organism>
<dbReference type="PaxDb" id="289377-HL41_07070"/>
<dbReference type="KEGG" id="tcm:HL41_07070"/>
<evidence type="ECO:0000313" key="2">
    <source>
        <dbReference type="Proteomes" id="UP000028481"/>
    </source>
</evidence>
<sequence length="59" mass="6767">MKVLIKQDTTIWVNGKPYEFKKGIQEVDDDIAIILIESKNAEKQEETDAKKTKKSEAQT</sequence>
<name>A0A075WVH4_9BACT</name>
<dbReference type="Proteomes" id="UP000028481">
    <property type="component" value="Chromosome"/>
</dbReference>
<keyword evidence="2" id="KW-1185">Reference proteome</keyword>
<dbReference type="AlphaFoldDB" id="A0A075WVH4"/>
<accession>A0A075WVH4</accession>
<proteinExistence type="predicted"/>
<evidence type="ECO:0000313" key="1">
    <source>
        <dbReference type="EMBL" id="AIH04473.1"/>
    </source>
</evidence>
<protein>
    <submittedName>
        <fullName evidence="1">Uncharacterized protein</fullName>
    </submittedName>
</protein>
<dbReference type="EMBL" id="CP008796">
    <property type="protein sequence ID" value="AIH04473.1"/>
    <property type="molecule type" value="Genomic_DNA"/>
</dbReference>
<dbReference type="STRING" id="289377.HL41_07070"/>
<gene>
    <name evidence="1" type="ORF">HL41_07070</name>
</gene>